<evidence type="ECO:0000313" key="2">
    <source>
        <dbReference type="Proteomes" id="UP000831327"/>
    </source>
</evidence>
<gene>
    <name evidence="1" type="ORF">Rmf_39710</name>
</gene>
<sequence>MCHSTSIQTTLASTNRFGTADLDLRPPEMVRSTMTAWIQACPNCGYVAEKIGVELLTPDLVRRVLAGDRWRELMFGWKGPDLASAFLRASLLKRELGQPHDAADSALRAAWVADDRHDRVLSIECRKEATQLTDLALEGKDPDDEACRRMRIRQVDILRRAEIWTAAERLCEDLLDGSPEGTAGIVLRFQASLIQKRDTYCYAISDALRWTRPPLEPGPEGDRQQPAAGKTAPWMSALRWLTSLRR</sequence>
<proteinExistence type="predicted"/>
<evidence type="ECO:0000313" key="1">
    <source>
        <dbReference type="EMBL" id="BDG74042.1"/>
    </source>
</evidence>
<reference evidence="1 2" key="1">
    <citation type="journal article" date="2016" name="Microbes Environ.">
        <title>Phylogenetically diverse aerobic anoxygenic phototrophic bacteria isolated from epilithic biofilms in Tama river, Japan.</title>
        <authorList>
            <person name="Hirose S."/>
            <person name="Matsuura K."/>
            <person name="Haruta S."/>
        </authorList>
    </citation>
    <scope>NUCLEOTIDE SEQUENCE [LARGE SCALE GENOMIC DNA]</scope>
    <source>
        <strain evidence="1 2">S08</strain>
    </source>
</reference>
<accession>A0ABM7Y7X4</accession>
<dbReference type="Proteomes" id="UP000831327">
    <property type="component" value="Chromosome"/>
</dbReference>
<keyword evidence="2" id="KW-1185">Reference proteome</keyword>
<organism evidence="1 2">
    <name type="scientific">Roseomonas fluvialis</name>
    <dbReference type="NCBI Taxonomy" id="1750527"/>
    <lineage>
        <taxon>Bacteria</taxon>
        <taxon>Pseudomonadati</taxon>
        <taxon>Pseudomonadota</taxon>
        <taxon>Alphaproteobacteria</taxon>
        <taxon>Acetobacterales</taxon>
        <taxon>Roseomonadaceae</taxon>
        <taxon>Roseomonas</taxon>
    </lineage>
</organism>
<dbReference type="EMBL" id="AP025637">
    <property type="protein sequence ID" value="BDG74042.1"/>
    <property type="molecule type" value="Genomic_DNA"/>
</dbReference>
<name>A0ABM7Y7X4_9PROT</name>
<protein>
    <submittedName>
        <fullName evidence="1">Uncharacterized protein</fullName>
    </submittedName>
</protein>